<evidence type="ECO:0000256" key="3">
    <source>
        <dbReference type="ARBA" id="ARBA00022692"/>
    </source>
</evidence>
<keyword evidence="2" id="KW-0813">Transport</keyword>
<dbReference type="PROSITE" id="PS00714">
    <property type="entry name" value="NA_DICARBOXYL_SYMP_2"/>
    <property type="match status" value="1"/>
</dbReference>
<feature type="transmembrane region" description="Helical" evidence="8">
    <location>
        <begin position="12"/>
        <end position="31"/>
    </location>
</feature>
<feature type="transmembrane region" description="Helical" evidence="8">
    <location>
        <begin position="171"/>
        <end position="193"/>
    </location>
</feature>
<evidence type="ECO:0000313" key="9">
    <source>
        <dbReference type="EMBL" id="APZ93663.1"/>
    </source>
</evidence>
<dbReference type="GO" id="GO:0016020">
    <property type="term" value="C:membrane"/>
    <property type="evidence" value="ECO:0007669"/>
    <property type="project" value="UniProtKB-SubCell"/>
</dbReference>
<dbReference type="Gene3D" id="1.10.3860.10">
    <property type="entry name" value="Sodium:dicarboxylate symporter"/>
    <property type="match status" value="1"/>
</dbReference>
<name>A0A1P8WI03_9PLAN</name>
<dbReference type="GO" id="GO:1902475">
    <property type="term" value="P:L-alpha-amino acid transmembrane transport"/>
    <property type="evidence" value="ECO:0007669"/>
    <property type="project" value="UniProtKB-ARBA"/>
</dbReference>
<keyword evidence="7" id="KW-0325">Glycoprotein</keyword>
<dbReference type="PRINTS" id="PR00173">
    <property type="entry name" value="EDTRNSPORT"/>
</dbReference>
<evidence type="ECO:0000256" key="2">
    <source>
        <dbReference type="ARBA" id="ARBA00022448"/>
    </source>
</evidence>
<keyword evidence="3 8" id="KW-0812">Transmembrane</keyword>
<feature type="transmembrane region" description="Helical" evidence="8">
    <location>
        <begin position="205"/>
        <end position="226"/>
    </location>
</feature>
<dbReference type="KEGG" id="fmr:Fuma_03281"/>
<evidence type="ECO:0000256" key="7">
    <source>
        <dbReference type="ARBA" id="ARBA00023180"/>
    </source>
</evidence>
<evidence type="ECO:0000313" key="10">
    <source>
        <dbReference type="Proteomes" id="UP000187735"/>
    </source>
</evidence>
<feature type="transmembrane region" description="Helical" evidence="8">
    <location>
        <begin position="343"/>
        <end position="369"/>
    </location>
</feature>
<feature type="transmembrane region" description="Helical" evidence="8">
    <location>
        <begin position="312"/>
        <end position="331"/>
    </location>
</feature>
<keyword evidence="4" id="KW-0769">Symport</keyword>
<sequence>MSDAPVAKKKLPLHVQILIAMVIGTIIGVMVNPGDIVLSEAITATVTADDGKVQFVEALSSDPTQTLYSETFADRKAFVDSYPRLAEKLADDETETIEVTNARARFVYSMNDVLITWQRTHSGVPAVSNISEASVSKLPSYWRSLAEKHPPGLAGSITTLAKSLGDLFLRLLKMVTVPLILTSLITGVTGLGSQGNFGRMFRKTITYYVATSILAISTGLLLVNLIKPGVGAILPGGGKALEPADQSLTEIIYQQLNRMIPTNPFAAFAGGEFLSIISFAILTGMFINFVGGEHGRQLKNFFEAAFAVMMKMTAWIISLAPIGVAAFMVYATATQGLSVFQTLAWYMLTVFLALLFHAAVILPIIIKFFGKRSPLEYARHMSPALLTAFSTASSNATLPLTMSCVEKRAGISNETSSFVLPLGATINMDGTALYEVVAVLFIAQATPGFDLSVAQQITIAFTALIASVGAAGIPHAGLVMMAIVLQAVGLPLESQGIIIAVDRILDMCRTSVNVWSDSCGCAVVSQSEAS</sequence>
<dbReference type="AlphaFoldDB" id="A0A1P8WI03"/>
<dbReference type="Proteomes" id="UP000187735">
    <property type="component" value="Chromosome"/>
</dbReference>
<dbReference type="OrthoDB" id="9768885at2"/>
<evidence type="ECO:0000256" key="1">
    <source>
        <dbReference type="ARBA" id="ARBA00004141"/>
    </source>
</evidence>
<dbReference type="InterPro" id="IPR036458">
    <property type="entry name" value="Na:dicarbo_symporter_sf"/>
</dbReference>
<accession>A0A1P8WI03</accession>
<dbReference type="InterPro" id="IPR050746">
    <property type="entry name" value="DAACS"/>
</dbReference>
<dbReference type="Pfam" id="PF00375">
    <property type="entry name" value="SDF"/>
    <property type="match status" value="1"/>
</dbReference>
<reference evidence="9 10" key="1">
    <citation type="journal article" date="2016" name="Front. Microbiol.">
        <title>Fuerstia marisgermanicae gen. nov., sp. nov., an Unusual Member of the Phylum Planctomycetes from the German Wadden Sea.</title>
        <authorList>
            <person name="Kohn T."/>
            <person name="Heuer A."/>
            <person name="Jogler M."/>
            <person name="Vollmers J."/>
            <person name="Boedeker C."/>
            <person name="Bunk B."/>
            <person name="Rast P."/>
            <person name="Borchert D."/>
            <person name="Glockner I."/>
            <person name="Freese H.M."/>
            <person name="Klenk H.P."/>
            <person name="Overmann J."/>
            <person name="Kaster A.K."/>
            <person name="Rohde M."/>
            <person name="Wiegand S."/>
            <person name="Jogler C."/>
        </authorList>
    </citation>
    <scope>NUCLEOTIDE SEQUENCE [LARGE SCALE GENOMIC DNA]</scope>
    <source>
        <strain evidence="9 10">NH11</strain>
    </source>
</reference>
<dbReference type="PANTHER" id="PTHR11958">
    <property type="entry name" value="SODIUM/DICARBOXYLATE SYMPORTER-RELATED"/>
    <property type="match status" value="1"/>
</dbReference>
<dbReference type="STRING" id="1891926.Fuma_03281"/>
<comment type="subcellular location">
    <subcellularLocation>
        <location evidence="1">Membrane</location>
        <topology evidence="1">Multi-pass membrane protein</topology>
    </subcellularLocation>
</comment>
<feature type="transmembrane region" description="Helical" evidence="8">
    <location>
        <begin position="265"/>
        <end position="291"/>
    </location>
</feature>
<proteinExistence type="predicted"/>
<evidence type="ECO:0000256" key="5">
    <source>
        <dbReference type="ARBA" id="ARBA00022989"/>
    </source>
</evidence>
<gene>
    <name evidence="9" type="primary">gltP</name>
    <name evidence="9" type="ORF">Fuma_03281</name>
</gene>
<dbReference type="PANTHER" id="PTHR11958:SF63">
    <property type="entry name" value="AMINO ACID TRANSPORTER"/>
    <property type="match status" value="1"/>
</dbReference>
<dbReference type="GO" id="GO:0015293">
    <property type="term" value="F:symporter activity"/>
    <property type="evidence" value="ECO:0007669"/>
    <property type="project" value="UniProtKB-KW"/>
</dbReference>
<dbReference type="RefSeq" id="WP_077025093.1">
    <property type="nucleotide sequence ID" value="NZ_CP017641.1"/>
</dbReference>
<keyword evidence="10" id="KW-1185">Reference proteome</keyword>
<dbReference type="SUPFAM" id="SSF118215">
    <property type="entry name" value="Proton glutamate symport protein"/>
    <property type="match status" value="1"/>
</dbReference>
<evidence type="ECO:0000256" key="6">
    <source>
        <dbReference type="ARBA" id="ARBA00023136"/>
    </source>
</evidence>
<evidence type="ECO:0000256" key="4">
    <source>
        <dbReference type="ARBA" id="ARBA00022847"/>
    </source>
</evidence>
<evidence type="ECO:0000256" key="8">
    <source>
        <dbReference type="SAM" id="Phobius"/>
    </source>
</evidence>
<protein>
    <submittedName>
        <fullName evidence="9">Glutamate-aspartate carrier protein</fullName>
    </submittedName>
</protein>
<keyword evidence="6 8" id="KW-0472">Membrane</keyword>
<keyword evidence="5 8" id="KW-1133">Transmembrane helix</keyword>
<dbReference type="InterPro" id="IPR001991">
    <property type="entry name" value="Na-dicarboxylate_symporter"/>
</dbReference>
<dbReference type="EMBL" id="CP017641">
    <property type="protein sequence ID" value="APZ93663.1"/>
    <property type="molecule type" value="Genomic_DNA"/>
</dbReference>
<dbReference type="InterPro" id="IPR018107">
    <property type="entry name" value="Na-dicarboxylate_symporter_CS"/>
</dbReference>
<organism evidence="9 10">
    <name type="scientific">Fuerstiella marisgermanici</name>
    <dbReference type="NCBI Taxonomy" id="1891926"/>
    <lineage>
        <taxon>Bacteria</taxon>
        <taxon>Pseudomonadati</taxon>
        <taxon>Planctomycetota</taxon>
        <taxon>Planctomycetia</taxon>
        <taxon>Planctomycetales</taxon>
        <taxon>Planctomycetaceae</taxon>
        <taxon>Fuerstiella</taxon>
    </lineage>
</organism>